<dbReference type="Pfam" id="PF11159">
    <property type="entry name" value="DUF2939"/>
    <property type="match status" value="1"/>
</dbReference>
<keyword evidence="2" id="KW-1185">Reference proteome</keyword>
<evidence type="ECO:0000313" key="1">
    <source>
        <dbReference type="EMBL" id="TDR93821.1"/>
    </source>
</evidence>
<comment type="caution">
    <text evidence="1">The sequence shown here is derived from an EMBL/GenBank/DDBJ whole genome shotgun (WGS) entry which is preliminary data.</text>
</comment>
<accession>A0A4R7C6F0</accession>
<evidence type="ECO:0000313" key="2">
    <source>
        <dbReference type="Proteomes" id="UP000295122"/>
    </source>
</evidence>
<dbReference type="EMBL" id="SNZR01000011">
    <property type="protein sequence ID" value="TDR93821.1"/>
    <property type="molecule type" value="Genomic_DNA"/>
</dbReference>
<reference evidence="1 2" key="1">
    <citation type="submission" date="2019-03" db="EMBL/GenBank/DDBJ databases">
        <title>Genomic Encyclopedia of Type Strains, Phase IV (KMG-IV): sequencing the most valuable type-strain genomes for metagenomic binning, comparative biology and taxonomic classification.</title>
        <authorList>
            <person name="Goeker M."/>
        </authorList>
    </citation>
    <scope>NUCLEOTIDE SEQUENCE [LARGE SCALE GENOMIC DNA]</scope>
    <source>
        <strain evidence="1 2">DSM 25903</strain>
    </source>
</reference>
<sequence>MRWTVATIVALIAVWGFYVSSPYYALYRLGRAVEAGNVAEVAARVNARALRFSLARQVATDIAAAQPMGGIASAEAQLAASAALALADPILDGVTSPEGLIRLLRTSASGDVTKTVLGGGSVGLADIDEFLGASHWRGFRSVYVSLPAGAPREERFRLQLRLGQMRWRLVALELPPSLRQQIAAELQRRVGRR</sequence>
<organism evidence="1 2">
    <name type="scientific">Enterovirga rhinocerotis</name>
    <dbReference type="NCBI Taxonomy" id="1339210"/>
    <lineage>
        <taxon>Bacteria</taxon>
        <taxon>Pseudomonadati</taxon>
        <taxon>Pseudomonadota</taxon>
        <taxon>Alphaproteobacteria</taxon>
        <taxon>Hyphomicrobiales</taxon>
        <taxon>Methylobacteriaceae</taxon>
        <taxon>Enterovirga</taxon>
    </lineage>
</organism>
<dbReference type="OrthoDB" id="8445263at2"/>
<gene>
    <name evidence="1" type="ORF">EV668_1090</name>
</gene>
<name>A0A4R7C6F0_9HYPH</name>
<dbReference type="InterPro" id="IPR021330">
    <property type="entry name" value="DUF2939"/>
</dbReference>
<dbReference type="RefSeq" id="WP_133768786.1">
    <property type="nucleotide sequence ID" value="NZ_SNZR01000011.1"/>
</dbReference>
<dbReference type="Proteomes" id="UP000295122">
    <property type="component" value="Unassembled WGS sequence"/>
</dbReference>
<proteinExistence type="predicted"/>
<protein>
    <submittedName>
        <fullName evidence="1">DUF2939 family protein</fullName>
    </submittedName>
</protein>
<dbReference type="AlphaFoldDB" id="A0A4R7C6F0"/>